<evidence type="ECO:0000313" key="1">
    <source>
        <dbReference type="EMBL" id="CEA14376.1"/>
    </source>
</evidence>
<organism evidence="1">
    <name type="scientific">Methanobacterium formicicum</name>
    <dbReference type="NCBI Taxonomy" id="2162"/>
    <lineage>
        <taxon>Archaea</taxon>
        <taxon>Methanobacteriati</taxon>
        <taxon>Methanobacteriota</taxon>
        <taxon>Methanomada group</taxon>
        <taxon>Methanobacteria</taxon>
        <taxon>Methanobacteriales</taxon>
        <taxon>Methanobacteriaceae</taxon>
        <taxon>Methanobacterium</taxon>
    </lineage>
</organism>
<reference evidence="1" key="1">
    <citation type="submission" date="2014-08" db="EMBL/GenBank/DDBJ databases">
        <authorList>
            <person name="Wibberg D."/>
        </authorList>
    </citation>
    <scope>NUCLEOTIDE SEQUENCE</scope>
</reference>
<accession>A0A090JXU3</accession>
<gene>
    <name evidence="1" type="ORF">DSM1535_2053</name>
</gene>
<dbReference type="AlphaFoldDB" id="A0A090JXU3"/>
<dbReference type="PATRIC" id="fig|2162.9.peg.2116"/>
<dbReference type="EMBL" id="LN515531">
    <property type="protein sequence ID" value="CEA14376.1"/>
    <property type="molecule type" value="Genomic_DNA"/>
</dbReference>
<sequence length="64" mass="7300">MEINLKLGLFRGISIIQSPDMDPYNGCGYHKGCINPQGNTYILAGKYHFNNLQLHIFKHPQRIA</sequence>
<protein>
    <submittedName>
        <fullName evidence="1">Uncharacterized protein</fullName>
    </submittedName>
</protein>
<proteinExistence type="predicted"/>
<name>A0A090JXU3_METFO</name>
<dbReference type="KEGG" id="mfi:DSM1535_2053"/>